<dbReference type="PANTHER" id="PTHR33064:SF37">
    <property type="entry name" value="RIBONUCLEASE H"/>
    <property type="match status" value="1"/>
</dbReference>
<dbReference type="Pfam" id="PF17919">
    <property type="entry name" value="RT_RNaseH_2"/>
    <property type="match status" value="1"/>
</dbReference>
<evidence type="ECO:0000313" key="2">
    <source>
        <dbReference type="EMBL" id="GJT69045.1"/>
    </source>
</evidence>
<dbReference type="EMBL" id="BQNB010017953">
    <property type="protein sequence ID" value="GJT69045.1"/>
    <property type="molecule type" value="Genomic_DNA"/>
</dbReference>
<dbReference type="InterPro" id="IPR043502">
    <property type="entry name" value="DNA/RNA_pol_sf"/>
</dbReference>
<dbReference type="InterPro" id="IPR051320">
    <property type="entry name" value="Viral_Replic_Matur_Polypro"/>
</dbReference>
<dbReference type="GO" id="GO:0003964">
    <property type="term" value="F:RNA-directed DNA polymerase activity"/>
    <property type="evidence" value="ECO:0007669"/>
    <property type="project" value="UniProtKB-KW"/>
</dbReference>
<dbReference type="Gene3D" id="3.10.10.10">
    <property type="entry name" value="HIV Type 1 Reverse Transcriptase, subunit A, domain 1"/>
    <property type="match status" value="1"/>
</dbReference>
<dbReference type="Proteomes" id="UP001151760">
    <property type="component" value="Unassembled WGS sequence"/>
</dbReference>
<name>A0ABQ5G1P2_9ASTR</name>
<dbReference type="InterPro" id="IPR041577">
    <property type="entry name" value="RT_RNaseH_2"/>
</dbReference>
<proteinExistence type="predicted"/>
<dbReference type="InterPro" id="IPR043128">
    <property type="entry name" value="Rev_trsase/Diguanyl_cyclase"/>
</dbReference>
<evidence type="ECO:0000259" key="1">
    <source>
        <dbReference type="Pfam" id="PF17919"/>
    </source>
</evidence>
<keyword evidence="3" id="KW-1185">Reference proteome</keyword>
<comment type="caution">
    <text evidence="2">The sequence shown here is derived from an EMBL/GenBank/DDBJ whole genome shotgun (WGS) entry which is preliminary data.</text>
</comment>
<keyword evidence="2" id="KW-0808">Transferase</keyword>
<reference evidence="2" key="2">
    <citation type="submission" date="2022-01" db="EMBL/GenBank/DDBJ databases">
        <authorList>
            <person name="Yamashiro T."/>
            <person name="Shiraishi A."/>
            <person name="Satake H."/>
            <person name="Nakayama K."/>
        </authorList>
    </citation>
    <scope>NUCLEOTIDE SEQUENCE</scope>
</reference>
<feature type="domain" description="Reverse transcriptase/retrotransposon-derived protein RNase H-like" evidence="1">
    <location>
        <begin position="176"/>
        <end position="220"/>
    </location>
</feature>
<gene>
    <name evidence="2" type="ORF">Tco_1028331</name>
</gene>
<dbReference type="Gene3D" id="3.30.70.270">
    <property type="match status" value="1"/>
</dbReference>
<evidence type="ECO:0000313" key="3">
    <source>
        <dbReference type="Proteomes" id="UP001151760"/>
    </source>
</evidence>
<accession>A0ABQ5G1P2</accession>
<protein>
    <submittedName>
        <fullName evidence="2">Reverse transcriptase</fullName>
    </submittedName>
</protein>
<keyword evidence="2" id="KW-0548">Nucleotidyltransferase</keyword>
<sequence length="245" mass="27602">MGCYIRSTCPLFVTVGDGYNIATTSECKQFHWKLQGVDFCSNVMLLPLSGCEMVLGIQWLSIMGDIKCNFKDLRMEFGYKNKKMVLRGTLKPCDHRIPLLEGTTIVNVRPYKHPLTRKDAIESMVKELLDTSVIRPIRAYKSMWDIKEGVGSNKATSIICKTEPLTLILKKNGFKWNAESQKAFEQLKQAMMSAPILALLNFEKGFIMETDALGVAIGGSFDTRRTSYSIPQQDPVSKTPIDVYL</sequence>
<dbReference type="PANTHER" id="PTHR33064">
    <property type="entry name" value="POL PROTEIN"/>
    <property type="match status" value="1"/>
</dbReference>
<dbReference type="CDD" id="cd00303">
    <property type="entry name" value="retropepsin_like"/>
    <property type="match status" value="1"/>
</dbReference>
<organism evidence="2 3">
    <name type="scientific">Tanacetum coccineum</name>
    <dbReference type="NCBI Taxonomy" id="301880"/>
    <lineage>
        <taxon>Eukaryota</taxon>
        <taxon>Viridiplantae</taxon>
        <taxon>Streptophyta</taxon>
        <taxon>Embryophyta</taxon>
        <taxon>Tracheophyta</taxon>
        <taxon>Spermatophyta</taxon>
        <taxon>Magnoliopsida</taxon>
        <taxon>eudicotyledons</taxon>
        <taxon>Gunneridae</taxon>
        <taxon>Pentapetalae</taxon>
        <taxon>asterids</taxon>
        <taxon>campanulids</taxon>
        <taxon>Asterales</taxon>
        <taxon>Asteraceae</taxon>
        <taxon>Asteroideae</taxon>
        <taxon>Anthemideae</taxon>
        <taxon>Anthemidinae</taxon>
        <taxon>Tanacetum</taxon>
    </lineage>
</organism>
<reference evidence="2" key="1">
    <citation type="journal article" date="2022" name="Int. J. Mol. Sci.">
        <title>Draft Genome of Tanacetum Coccineum: Genomic Comparison of Closely Related Tanacetum-Family Plants.</title>
        <authorList>
            <person name="Yamashiro T."/>
            <person name="Shiraishi A."/>
            <person name="Nakayama K."/>
            <person name="Satake H."/>
        </authorList>
    </citation>
    <scope>NUCLEOTIDE SEQUENCE</scope>
</reference>
<dbReference type="Pfam" id="PF08284">
    <property type="entry name" value="RVP_2"/>
    <property type="match status" value="1"/>
</dbReference>
<dbReference type="SUPFAM" id="SSF56672">
    <property type="entry name" value="DNA/RNA polymerases"/>
    <property type="match status" value="1"/>
</dbReference>
<keyword evidence="2" id="KW-0695">RNA-directed DNA polymerase</keyword>